<comment type="caution">
    <text evidence="1">The sequence shown here is derived from an EMBL/GenBank/DDBJ whole genome shotgun (WGS) entry which is preliminary data.</text>
</comment>
<dbReference type="InterPro" id="IPR027417">
    <property type="entry name" value="P-loop_NTPase"/>
</dbReference>
<dbReference type="InterPro" id="IPR022521">
    <property type="entry name" value="Rv3660c"/>
</dbReference>
<keyword evidence="2" id="KW-1185">Reference proteome</keyword>
<evidence type="ECO:0000313" key="1">
    <source>
        <dbReference type="EMBL" id="MFC4553713.1"/>
    </source>
</evidence>
<dbReference type="RefSeq" id="WP_164471261.1">
    <property type="nucleotide sequence ID" value="NZ_CP033325.1"/>
</dbReference>
<gene>
    <name evidence="1" type="primary">ssd</name>
    <name evidence="1" type="ORF">ACFO3F_00490</name>
</gene>
<sequence length="327" mass="32181">MAVRSGDAAVVEHVRRLAALAGVEVLVVPSGAVPPPHALLVDDVGGGRGPRDTVGPAVEVAADGAHTGPGVLRLPSEAEALLGVLTEAGAPERARVLGVVGAVGGAGASVLAAALARLAVGAGVPTALADLDPGGGGVDVLLGIEHDPGPRWADVLTERGGFPPDRLTLALPAWHSVRVLSTDVRAGVAPDDAVVDAGLRALGRAVDLLVLDLPRQVLAPASAPPWLGLCSDVVLVAGTDLRSAAAAAAAVRTLGPSGAALHLVARSGGGLTADDVADAAGVAHVVAMRPERALAAGVERGAAPGDQRRGPLAAAARRLLREIGLPG</sequence>
<dbReference type="Gene3D" id="3.40.50.300">
    <property type="entry name" value="P-loop containing nucleotide triphosphate hydrolases"/>
    <property type="match status" value="1"/>
</dbReference>
<proteinExistence type="predicted"/>
<dbReference type="NCBIfam" id="TIGR03815">
    <property type="entry name" value="CpaE_hom_Actino"/>
    <property type="match status" value="1"/>
</dbReference>
<accession>A0ABV9D5W7</accession>
<reference evidence="2" key="1">
    <citation type="journal article" date="2019" name="Int. J. Syst. Evol. Microbiol.">
        <title>The Global Catalogue of Microorganisms (GCM) 10K type strain sequencing project: providing services to taxonomists for standard genome sequencing and annotation.</title>
        <authorList>
            <consortium name="The Broad Institute Genomics Platform"/>
            <consortium name="The Broad Institute Genome Sequencing Center for Infectious Disease"/>
            <person name="Wu L."/>
            <person name="Ma J."/>
        </authorList>
    </citation>
    <scope>NUCLEOTIDE SEQUENCE [LARGE SCALE GENOMIC DNA]</scope>
    <source>
        <strain evidence="2">JCM 3369</strain>
    </source>
</reference>
<name>A0ABV9D5W7_9MICO</name>
<protein>
    <submittedName>
        <fullName evidence="1">Septum site-determining protein Ssd</fullName>
    </submittedName>
</protein>
<dbReference type="SUPFAM" id="SSF52540">
    <property type="entry name" value="P-loop containing nucleoside triphosphate hydrolases"/>
    <property type="match status" value="1"/>
</dbReference>
<evidence type="ECO:0000313" key="2">
    <source>
        <dbReference type="Proteomes" id="UP001595955"/>
    </source>
</evidence>
<dbReference type="PANTHER" id="PTHR43384">
    <property type="entry name" value="SEPTUM SITE-DETERMINING PROTEIN MIND HOMOLOG, CHLOROPLASTIC-RELATED"/>
    <property type="match status" value="1"/>
</dbReference>
<dbReference type="InterPro" id="IPR050625">
    <property type="entry name" value="ParA/MinD_ATPase"/>
</dbReference>
<organism evidence="1 2">
    <name type="scientific">Georgenia faecalis</name>
    <dbReference type="NCBI Taxonomy" id="2483799"/>
    <lineage>
        <taxon>Bacteria</taxon>
        <taxon>Bacillati</taxon>
        <taxon>Actinomycetota</taxon>
        <taxon>Actinomycetes</taxon>
        <taxon>Micrococcales</taxon>
        <taxon>Bogoriellaceae</taxon>
        <taxon>Georgenia</taxon>
    </lineage>
</organism>
<dbReference type="PANTHER" id="PTHR43384:SF11">
    <property type="entry name" value="SEPTUM SITE DETERMINING PROTEIN"/>
    <property type="match status" value="1"/>
</dbReference>
<dbReference type="Proteomes" id="UP001595955">
    <property type="component" value="Unassembled WGS sequence"/>
</dbReference>
<dbReference type="EMBL" id="JBHSGF010000001">
    <property type="protein sequence ID" value="MFC4553713.1"/>
    <property type="molecule type" value="Genomic_DNA"/>
</dbReference>